<keyword evidence="7" id="KW-0732">Signal</keyword>
<accession>A0AAQ3LXJ8</accession>
<feature type="transmembrane region" description="Helical" evidence="6">
    <location>
        <begin position="201"/>
        <end position="223"/>
    </location>
</feature>
<evidence type="ECO:0000256" key="5">
    <source>
        <dbReference type="SAM" id="MobiDB-lite"/>
    </source>
</evidence>
<feature type="domain" description="WSC" evidence="8">
    <location>
        <begin position="46"/>
        <end position="135"/>
    </location>
</feature>
<dbReference type="PROSITE" id="PS51212">
    <property type="entry name" value="WSC"/>
    <property type="match status" value="1"/>
</dbReference>
<evidence type="ECO:0000256" key="2">
    <source>
        <dbReference type="ARBA" id="ARBA00022692"/>
    </source>
</evidence>
<evidence type="ECO:0000256" key="7">
    <source>
        <dbReference type="SAM" id="SignalP"/>
    </source>
</evidence>
<feature type="region of interest" description="Disordered" evidence="5">
    <location>
        <begin position="233"/>
        <end position="283"/>
    </location>
</feature>
<dbReference type="PANTHER" id="PTHR15549">
    <property type="entry name" value="PAIRED IMMUNOGLOBULIN-LIKE TYPE 2 RECEPTOR"/>
    <property type="match status" value="1"/>
</dbReference>
<dbReference type="Proteomes" id="UP001303373">
    <property type="component" value="Chromosome 1"/>
</dbReference>
<evidence type="ECO:0000256" key="1">
    <source>
        <dbReference type="ARBA" id="ARBA00004167"/>
    </source>
</evidence>
<dbReference type="InterPro" id="IPR051694">
    <property type="entry name" value="Immunoregulatory_rcpt-like"/>
</dbReference>
<dbReference type="GO" id="GO:0016020">
    <property type="term" value="C:membrane"/>
    <property type="evidence" value="ECO:0007669"/>
    <property type="project" value="UniProtKB-SubCell"/>
</dbReference>
<keyword evidence="2 6" id="KW-0812">Transmembrane</keyword>
<evidence type="ECO:0000259" key="8">
    <source>
        <dbReference type="PROSITE" id="PS51212"/>
    </source>
</evidence>
<feature type="signal peptide" evidence="7">
    <location>
        <begin position="1"/>
        <end position="28"/>
    </location>
</feature>
<keyword evidence="10" id="KW-1185">Reference proteome</keyword>
<dbReference type="GO" id="GO:0071944">
    <property type="term" value="C:cell periphery"/>
    <property type="evidence" value="ECO:0007669"/>
    <property type="project" value="UniProtKB-ARBA"/>
</dbReference>
<dbReference type="InterPro" id="IPR002889">
    <property type="entry name" value="WSC_carb-bd"/>
</dbReference>
<gene>
    <name evidence="9" type="ORF">R9X50_00047900</name>
</gene>
<dbReference type="AlphaFoldDB" id="A0AAQ3LXJ8"/>
<keyword evidence="4 6" id="KW-0472">Membrane</keyword>
<evidence type="ECO:0000256" key="4">
    <source>
        <dbReference type="ARBA" id="ARBA00023136"/>
    </source>
</evidence>
<protein>
    <recommendedName>
        <fullName evidence="8">WSC domain-containing protein</fullName>
    </recommendedName>
</protein>
<dbReference type="PANTHER" id="PTHR15549:SF26">
    <property type="entry name" value="AXIAL BUDDING PATTERN PROTEIN 2-RELATED"/>
    <property type="match status" value="1"/>
</dbReference>
<comment type="subcellular location">
    <subcellularLocation>
        <location evidence="1">Membrane</location>
        <topology evidence="1">Single-pass membrane protein</topology>
    </subcellularLocation>
</comment>
<sequence>MSSTKNTSYAAVAVYALSLLAAVGDAHAHRSNGRPVRIQTHVKRQQLQYVGCFSNPGDLTDVNSYAYQTKSYCQPICVKQNKAVMGLSKGSDCWCGDDVPDSSTKVDDSNCNVGCFGFGSDMCGGDGFYSVYKTGISGSSGSSSSSSQSSSSSSSDSDSTTSTTPTTSIATRPGQTVIVTTTNTAEVTATGTAKHSNTAGIAAGVVVGIVAVAAIVGGAIFFLKRRRQQQAAEEHRRATQVSDFMRERRPAPQPPSSGGYSNGSDQRLEPEAGARRNSVGSIADDQDFSRRILRVANPDR</sequence>
<evidence type="ECO:0000313" key="9">
    <source>
        <dbReference type="EMBL" id="WPG97698.1"/>
    </source>
</evidence>
<keyword evidence="3 6" id="KW-1133">Transmembrane helix</keyword>
<feature type="compositionally biased region" description="Low complexity" evidence="5">
    <location>
        <begin position="140"/>
        <end position="168"/>
    </location>
</feature>
<proteinExistence type="predicted"/>
<dbReference type="SMART" id="SM00321">
    <property type="entry name" value="WSC"/>
    <property type="match status" value="1"/>
</dbReference>
<evidence type="ECO:0000313" key="10">
    <source>
        <dbReference type="Proteomes" id="UP001303373"/>
    </source>
</evidence>
<organism evidence="9 10">
    <name type="scientific">Acrodontium crateriforme</name>
    <dbReference type="NCBI Taxonomy" id="150365"/>
    <lineage>
        <taxon>Eukaryota</taxon>
        <taxon>Fungi</taxon>
        <taxon>Dikarya</taxon>
        <taxon>Ascomycota</taxon>
        <taxon>Pezizomycotina</taxon>
        <taxon>Dothideomycetes</taxon>
        <taxon>Dothideomycetidae</taxon>
        <taxon>Mycosphaerellales</taxon>
        <taxon>Teratosphaeriaceae</taxon>
        <taxon>Acrodontium</taxon>
    </lineage>
</organism>
<dbReference type="Pfam" id="PF01822">
    <property type="entry name" value="WSC"/>
    <property type="match status" value="1"/>
</dbReference>
<reference evidence="9 10" key="1">
    <citation type="submission" date="2023-11" db="EMBL/GenBank/DDBJ databases">
        <title>An acidophilic fungus is an integral part of prey digestion in a carnivorous sundew plant.</title>
        <authorList>
            <person name="Tsai I.J."/>
        </authorList>
    </citation>
    <scope>NUCLEOTIDE SEQUENCE [LARGE SCALE GENOMIC DNA]</scope>
    <source>
        <strain evidence="9">169a</strain>
    </source>
</reference>
<evidence type="ECO:0000256" key="6">
    <source>
        <dbReference type="SAM" id="Phobius"/>
    </source>
</evidence>
<feature type="region of interest" description="Disordered" evidence="5">
    <location>
        <begin position="140"/>
        <end position="175"/>
    </location>
</feature>
<evidence type="ECO:0000256" key="3">
    <source>
        <dbReference type="ARBA" id="ARBA00022989"/>
    </source>
</evidence>
<feature type="compositionally biased region" description="Polar residues" evidence="5">
    <location>
        <begin position="256"/>
        <end position="265"/>
    </location>
</feature>
<dbReference type="EMBL" id="CP138580">
    <property type="protein sequence ID" value="WPG97698.1"/>
    <property type="molecule type" value="Genomic_DNA"/>
</dbReference>
<name>A0AAQ3LXJ8_9PEZI</name>
<feature type="chain" id="PRO_5042896431" description="WSC domain-containing protein" evidence="7">
    <location>
        <begin position="29"/>
        <end position="300"/>
    </location>
</feature>